<evidence type="ECO:0000313" key="2">
    <source>
        <dbReference type="EMBL" id="CAB4951730.1"/>
    </source>
</evidence>
<feature type="region of interest" description="Disordered" evidence="1">
    <location>
        <begin position="36"/>
        <end position="70"/>
    </location>
</feature>
<proteinExistence type="predicted"/>
<gene>
    <name evidence="2" type="ORF">UFOPK3662_02596</name>
</gene>
<dbReference type="AlphaFoldDB" id="A0A6J7K6M9"/>
<evidence type="ECO:0000256" key="1">
    <source>
        <dbReference type="SAM" id="MobiDB-lite"/>
    </source>
</evidence>
<protein>
    <submittedName>
        <fullName evidence="2">Unannotated protein</fullName>
    </submittedName>
</protein>
<accession>A0A6J7K6M9</accession>
<feature type="compositionally biased region" description="Polar residues" evidence="1">
    <location>
        <begin position="61"/>
        <end position="70"/>
    </location>
</feature>
<reference evidence="2" key="1">
    <citation type="submission" date="2020-05" db="EMBL/GenBank/DDBJ databases">
        <authorList>
            <person name="Chiriac C."/>
            <person name="Salcher M."/>
            <person name="Ghai R."/>
            <person name="Kavagutti S V."/>
        </authorList>
    </citation>
    <scope>NUCLEOTIDE SEQUENCE</scope>
</reference>
<sequence>MQIGEGGRVDPRRLLPVLTALACACVVATLVVTVARPGETPVGPPGPAAARSSEARPSEAQPSGTGSASEVLTDWDARRSAAWAAGDVDALAGLYTEGSRTGAEDVRLLGHYRERGLTVVGLTTQLLAVTVVQRGPRRLVLDVTDRVVAGRAVGGSRPVSLPTDRASTRRVVLVRPGRTWLVAEARDQASAAASTSRTSSSSKS</sequence>
<organism evidence="2">
    <name type="scientific">freshwater metagenome</name>
    <dbReference type="NCBI Taxonomy" id="449393"/>
    <lineage>
        <taxon>unclassified sequences</taxon>
        <taxon>metagenomes</taxon>
        <taxon>ecological metagenomes</taxon>
    </lineage>
</organism>
<name>A0A6J7K6M9_9ZZZZ</name>
<dbReference type="EMBL" id="CAFBMW010000023">
    <property type="protein sequence ID" value="CAB4951730.1"/>
    <property type="molecule type" value="Genomic_DNA"/>
</dbReference>